<gene>
    <name evidence="3" type="primary">comB2_1</name>
    <name evidence="2" type="ORF">NHP190020_02270</name>
    <name evidence="3" type="ORF">SNTW_02870</name>
</gene>
<evidence type="ECO:0000313" key="3">
    <source>
        <dbReference type="EMBL" id="BCD69642.1"/>
    </source>
</evidence>
<dbReference type="AlphaFoldDB" id="A0A6J4CY60"/>
<dbReference type="RefSeq" id="WP_034375713.1">
    <property type="nucleotide sequence ID" value="NZ_AP019774.1"/>
</dbReference>
<reference evidence="2 5" key="2">
    <citation type="submission" date="2020-04" db="EMBL/GenBank/DDBJ databases">
        <title>Genomic analysis of gastric non-Helicobacter pylori Helicobacters isolated in Japan.</title>
        <authorList>
            <person name="Suzuki M."/>
            <person name="Rimbara E."/>
        </authorList>
    </citation>
    <scope>NUCLEOTIDE SEQUENCE [LARGE SCALE GENOMIC DNA]</scope>
    <source>
        <strain evidence="2 5">NHP19-0020</strain>
    </source>
</reference>
<reference evidence="3 4" key="1">
    <citation type="submission" date="2019-06" db="EMBL/GenBank/DDBJ databases">
        <title>Complete genome sequence of Helicobacter suis SNTW101c.</title>
        <authorList>
            <person name="Rimbara E."/>
            <person name="Suzuki M."/>
            <person name="Matsui H."/>
            <person name="Nakamura M."/>
            <person name="Mori S."/>
            <person name="Shibayama K."/>
        </authorList>
    </citation>
    <scope>NUCLEOTIDE SEQUENCE [LARGE SCALE GENOMIC DNA]</scope>
    <source>
        <strain evidence="3 4">SNTW101c</strain>
    </source>
</reference>
<evidence type="ECO:0000313" key="5">
    <source>
        <dbReference type="Proteomes" id="UP000509742"/>
    </source>
</evidence>
<dbReference type="InterPro" id="IPR007039">
    <property type="entry name" value="TrbC/VirB2"/>
</dbReference>
<evidence type="ECO:0000256" key="1">
    <source>
        <dbReference type="SAM" id="Phobius"/>
    </source>
</evidence>
<accession>A0A6J4CY60</accession>
<feature type="transmembrane region" description="Helical" evidence="1">
    <location>
        <begin position="62"/>
        <end position="79"/>
    </location>
</feature>
<keyword evidence="1" id="KW-1133">Transmembrane helix</keyword>
<dbReference type="Pfam" id="PF04956">
    <property type="entry name" value="TrbC"/>
    <property type="match status" value="1"/>
</dbReference>
<sequence length="91" mass="10141">MRKYLKAFVLLCMGVLQAGGLENLQNAIQSWLSSGSAKLILTIIFIGIGIFVWKNLDRWKEILLTVLGVVLGSLVFFGAPKLSAWLMQIFQ</sequence>
<keyword evidence="5" id="KW-1185">Reference proteome</keyword>
<dbReference type="EMBL" id="AP019774">
    <property type="protein sequence ID" value="BCD69642.1"/>
    <property type="molecule type" value="Genomic_DNA"/>
</dbReference>
<dbReference type="Proteomes" id="UP000317935">
    <property type="component" value="Chromosome"/>
</dbReference>
<proteinExistence type="predicted"/>
<evidence type="ECO:0000313" key="4">
    <source>
        <dbReference type="Proteomes" id="UP000317935"/>
    </source>
</evidence>
<organism evidence="3 4">
    <name type="scientific">Helicobacter suis</name>
    <dbReference type="NCBI Taxonomy" id="104628"/>
    <lineage>
        <taxon>Bacteria</taxon>
        <taxon>Pseudomonadati</taxon>
        <taxon>Campylobacterota</taxon>
        <taxon>Epsilonproteobacteria</taxon>
        <taxon>Campylobacterales</taxon>
        <taxon>Helicobacteraceae</taxon>
        <taxon>Helicobacter</taxon>
    </lineage>
</organism>
<evidence type="ECO:0000313" key="2">
    <source>
        <dbReference type="EMBL" id="BCD45188.1"/>
    </source>
</evidence>
<keyword evidence="1" id="KW-0812">Transmembrane</keyword>
<protein>
    <submittedName>
        <fullName evidence="3">ComB2 competence protein</fullName>
    </submittedName>
</protein>
<feature type="transmembrane region" description="Helical" evidence="1">
    <location>
        <begin position="36"/>
        <end position="53"/>
    </location>
</feature>
<dbReference type="EMBL" id="AP023036">
    <property type="protein sequence ID" value="BCD45188.1"/>
    <property type="molecule type" value="Genomic_DNA"/>
</dbReference>
<dbReference type="Proteomes" id="UP000509742">
    <property type="component" value="Chromosome"/>
</dbReference>
<name>A0A6J4CY60_9HELI</name>
<keyword evidence="1" id="KW-0472">Membrane</keyword>